<dbReference type="InterPro" id="IPR013783">
    <property type="entry name" value="Ig-like_fold"/>
</dbReference>
<dbReference type="EMBL" id="JBHSKS010000006">
    <property type="protein sequence ID" value="MFC5191950.1"/>
    <property type="molecule type" value="Genomic_DNA"/>
</dbReference>
<dbReference type="RefSeq" id="WP_377914486.1">
    <property type="nucleotide sequence ID" value="NZ_JBHSKS010000006.1"/>
</dbReference>
<dbReference type="SUPFAM" id="SSF49373">
    <property type="entry name" value="Invasin/intimin cell-adhesion fragments"/>
    <property type="match status" value="1"/>
</dbReference>
<name>A0ABW0BXZ0_9BACT</name>
<dbReference type="InterPro" id="IPR015919">
    <property type="entry name" value="Cadherin-like_sf"/>
</dbReference>
<sequence>MKTDMRTSYSRNFRKAIYKFGMGVLMLFVAGFFNFAFSQIQQRGSVTSATSTNTNLTINTPSGVQAGDVLIVNIVKENNGSTDPSAIGWTLLESAVVNGIGGDTRASVLYRIAGASEPSNYTFALGTGTNDAVGAMLAFSGVRLVGNSPFDVIGSFTVSPNSSDLVNASSITTSVNGAAIIMFGQANNNRTWSDWSTATSPGALTELYDVPFNSANDDLSVGAAWAIKNNAGSTGIGTTTLSGDARNSAILIALRPELPDPTRTTITASPSTINSDGLSNSTIIVQLKSSTGVNLSYSAGPVILTSPSGTLSNVVDNLDGTYSASFTSTTVGAVTISGSINSSAISNSANITVLENCVSSDTSIDLNYQNVNISGLTLVNGTQGAVNSRYIRNNAITVNGRVLNVEVTITGRSNVTDFILDNDGSNAGRLQPEINSSSTGGSFVDFDIKFFDNTTSQQVSVKNFLLTGVDVDGSGTSREFIEISGFSSYSVDATSQLVVQSGTRSGFTRFLGRTSSLGGITFDNTASFVANYQSPVSQIQIRMGNTNSSAARRLFSVNIGASVGSFSNTVSTSSDLIVQDQSAENPCPGINYKTVTECETVVATYTSLRPATWTIFGGEDSDFFQINSTTGQLSFKAPRDFENPVDRGAGLNNNSYVVVIRAVDSNGVMDFLTVTVNVSNLDPSLRFVSQPGDITYGDNLGNVTVELLDECGQRANSNAPVTLTINNGAGLTGTVTVNAVNGLVTFTGVSVNKAGDDYKLSASSAGVSNVESIEFDVSKASLTVTAIDDTKVYNGLAYSNGNGVNYSGFVNGENSSVLGGSL</sequence>
<gene>
    <name evidence="2" type="ORF">ACFPIK_09235</name>
</gene>
<proteinExistence type="predicted"/>
<dbReference type="Gene3D" id="2.60.40.60">
    <property type="entry name" value="Cadherins"/>
    <property type="match status" value="1"/>
</dbReference>
<dbReference type="SUPFAM" id="SSF49313">
    <property type="entry name" value="Cadherin-like"/>
    <property type="match status" value="1"/>
</dbReference>
<dbReference type="InterPro" id="IPR002126">
    <property type="entry name" value="Cadherin-like_dom"/>
</dbReference>
<accession>A0ABW0BXZ0</accession>
<reference evidence="3" key="1">
    <citation type="journal article" date="2019" name="Int. J. Syst. Evol. Microbiol.">
        <title>The Global Catalogue of Microorganisms (GCM) 10K type strain sequencing project: providing services to taxonomists for standard genome sequencing and annotation.</title>
        <authorList>
            <consortium name="The Broad Institute Genomics Platform"/>
            <consortium name="The Broad Institute Genome Sequencing Center for Infectious Disease"/>
            <person name="Wu L."/>
            <person name="Ma J."/>
        </authorList>
    </citation>
    <scope>NUCLEOTIDE SEQUENCE [LARGE SCALE GENOMIC DNA]</scope>
    <source>
        <strain evidence="3">CGMCC 1.7030</strain>
    </source>
</reference>
<evidence type="ECO:0000313" key="2">
    <source>
        <dbReference type="EMBL" id="MFC5191950.1"/>
    </source>
</evidence>
<feature type="non-terminal residue" evidence="2">
    <location>
        <position position="822"/>
    </location>
</feature>
<keyword evidence="3" id="KW-1185">Reference proteome</keyword>
<comment type="caution">
    <text evidence="2">The sequence shown here is derived from an EMBL/GenBank/DDBJ whole genome shotgun (WGS) entry which is preliminary data.</text>
</comment>
<organism evidence="2 3">
    <name type="scientific">Algoriphagus aquatilis</name>
    <dbReference type="NCBI Taxonomy" id="490186"/>
    <lineage>
        <taxon>Bacteria</taxon>
        <taxon>Pseudomonadati</taxon>
        <taxon>Bacteroidota</taxon>
        <taxon>Cytophagia</taxon>
        <taxon>Cytophagales</taxon>
        <taxon>Cyclobacteriaceae</taxon>
        <taxon>Algoriphagus</taxon>
    </lineage>
</organism>
<dbReference type="Proteomes" id="UP001596163">
    <property type="component" value="Unassembled WGS sequence"/>
</dbReference>
<dbReference type="Gene3D" id="2.60.40.10">
    <property type="entry name" value="Immunoglobulins"/>
    <property type="match status" value="1"/>
</dbReference>
<feature type="domain" description="Cadherin" evidence="1">
    <location>
        <begin position="612"/>
        <end position="693"/>
    </location>
</feature>
<protein>
    <submittedName>
        <fullName evidence="2">Invasin domain 3-containing protein</fullName>
    </submittedName>
</protein>
<dbReference type="InterPro" id="IPR015217">
    <property type="entry name" value="Invasin_dom_3"/>
</dbReference>
<dbReference type="PROSITE" id="PS50268">
    <property type="entry name" value="CADHERIN_2"/>
    <property type="match status" value="1"/>
</dbReference>
<dbReference type="InterPro" id="IPR008964">
    <property type="entry name" value="Invasin/intimin_cell_adhesion"/>
</dbReference>
<evidence type="ECO:0000259" key="1">
    <source>
        <dbReference type="PROSITE" id="PS50268"/>
    </source>
</evidence>
<evidence type="ECO:0000313" key="3">
    <source>
        <dbReference type="Proteomes" id="UP001596163"/>
    </source>
</evidence>
<dbReference type="Pfam" id="PF09134">
    <property type="entry name" value="Invasin_D3"/>
    <property type="match status" value="1"/>
</dbReference>
<dbReference type="CDD" id="cd11304">
    <property type="entry name" value="Cadherin_repeat"/>
    <property type="match status" value="1"/>
</dbReference>